<dbReference type="STRING" id="121719.APZ00_11425"/>
<evidence type="ECO:0000313" key="2">
    <source>
        <dbReference type="EMBL" id="ALV30025.1"/>
    </source>
</evidence>
<gene>
    <name evidence="2" type="ORF">APZ00_11425</name>
</gene>
<feature type="transmembrane region" description="Helical" evidence="1">
    <location>
        <begin position="157"/>
        <end position="174"/>
    </location>
</feature>
<dbReference type="Proteomes" id="UP000064921">
    <property type="component" value="Chromosome"/>
</dbReference>
<reference evidence="2 3" key="1">
    <citation type="submission" date="2015-10" db="EMBL/GenBank/DDBJ databases">
        <title>The world's first case of liver abscess caused by Pannonibacter phragmitetus.</title>
        <authorList>
            <person name="Ming D."/>
            <person name="Wang M."/>
            <person name="Zhou Y."/>
            <person name="Jiang T."/>
            <person name="Hu S."/>
        </authorList>
    </citation>
    <scope>NUCLEOTIDE SEQUENCE [LARGE SCALE GENOMIC DNA]</scope>
    <source>
        <strain evidence="2 3">31801</strain>
    </source>
</reference>
<name>A0A0U3QBY6_9HYPH</name>
<protein>
    <submittedName>
        <fullName evidence="2">Exopolysaccharide biosynthesis protein exod</fullName>
    </submittedName>
</protein>
<dbReference type="PIRSF" id="PIRSF033239">
    <property type="entry name" value="ExoD"/>
    <property type="match status" value="1"/>
</dbReference>
<feature type="transmembrane region" description="Helical" evidence="1">
    <location>
        <begin position="62"/>
        <end position="83"/>
    </location>
</feature>
<organism evidence="2 3">
    <name type="scientific">Pannonibacter phragmitetus</name>
    <dbReference type="NCBI Taxonomy" id="121719"/>
    <lineage>
        <taxon>Bacteria</taxon>
        <taxon>Pseudomonadati</taxon>
        <taxon>Pseudomonadota</taxon>
        <taxon>Alphaproteobacteria</taxon>
        <taxon>Hyphomicrobiales</taxon>
        <taxon>Stappiaceae</taxon>
        <taxon>Pannonibacter</taxon>
    </lineage>
</organism>
<dbReference type="PANTHER" id="PTHR41795:SF1">
    <property type="entry name" value="EXOPOLYSACCHARIDE SYNTHESIS PROTEIN"/>
    <property type="match status" value="1"/>
</dbReference>
<keyword evidence="1" id="KW-0812">Transmembrane</keyword>
<feature type="transmembrane region" description="Helical" evidence="1">
    <location>
        <begin position="36"/>
        <end position="56"/>
    </location>
</feature>
<feature type="transmembrane region" description="Helical" evidence="1">
    <location>
        <begin position="179"/>
        <end position="199"/>
    </location>
</feature>
<accession>A0A0U3QBY6</accession>
<keyword evidence="1" id="KW-1133">Transmembrane helix</keyword>
<dbReference type="InterPro" id="IPR010331">
    <property type="entry name" value="ExoD"/>
</dbReference>
<evidence type="ECO:0000313" key="3">
    <source>
        <dbReference type="Proteomes" id="UP000064921"/>
    </source>
</evidence>
<evidence type="ECO:0000256" key="1">
    <source>
        <dbReference type="SAM" id="Phobius"/>
    </source>
</evidence>
<keyword evidence="3" id="KW-1185">Reference proteome</keyword>
<dbReference type="PANTHER" id="PTHR41795">
    <property type="entry name" value="EXOPOLYSACCHARIDE SYNTHESIS PROTEIN"/>
    <property type="match status" value="1"/>
</dbReference>
<dbReference type="AlphaFoldDB" id="A0A0U3QBY6"/>
<feature type="transmembrane region" description="Helical" evidence="1">
    <location>
        <begin position="134"/>
        <end position="151"/>
    </location>
</feature>
<keyword evidence="1" id="KW-0472">Membrane</keyword>
<proteinExistence type="predicted"/>
<sequence>MKRTALEMQDNNLVLGAVLDHLEEAGKAEAVSIGTMVEAIGARSFATLMLVFALISVSPASILPGVTTLVALLEFILAAQMILGRRHIWLPGILERREIAGARLRVAVSWLRKPVAFVDHILQPRFSALTEKPCLYVWLMMIMALTLFMPFMELVPGSGTVASGFIALVAAAILTRDGLLLLLAGLCLAGLGLMVHWVGETML</sequence>
<dbReference type="KEGG" id="pphr:APZ00_11425"/>
<dbReference type="Pfam" id="PF06055">
    <property type="entry name" value="ExoD"/>
    <property type="match status" value="1"/>
</dbReference>
<dbReference type="EMBL" id="CP013068">
    <property type="protein sequence ID" value="ALV30025.1"/>
    <property type="molecule type" value="Genomic_DNA"/>
</dbReference>